<protein>
    <recommendedName>
        <fullName evidence="1">HTH cro/C1-type domain-containing protein</fullName>
    </recommendedName>
</protein>
<dbReference type="SUPFAM" id="SSF47413">
    <property type="entry name" value="lambda repressor-like DNA-binding domains"/>
    <property type="match status" value="1"/>
</dbReference>
<proteinExistence type="predicted"/>
<evidence type="ECO:0000313" key="2">
    <source>
        <dbReference type="EMBL" id="OEK07630.1"/>
    </source>
</evidence>
<dbReference type="Gene3D" id="1.10.260.40">
    <property type="entry name" value="lambda repressor-like DNA-binding domains"/>
    <property type="match status" value="1"/>
</dbReference>
<dbReference type="EMBL" id="MDJD01000047">
    <property type="protein sequence ID" value="OEK07630.1"/>
    <property type="molecule type" value="Genomic_DNA"/>
</dbReference>
<dbReference type="CDD" id="cd00093">
    <property type="entry name" value="HTH_XRE"/>
    <property type="match status" value="1"/>
</dbReference>
<sequence>MNGLECKKHRESRGWSQEKLANKAGVSKRTVINWEQSENLSISKVKLLHSIFNNTENLEIESQLVNTAERIENLKSIEDVVDFIIDNEKKLEQIQKYQLWLTTKVQEGVIKILSSDLK</sequence>
<comment type="caution">
    <text evidence="2">The sequence shown here is derived from an EMBL/GenBank/DDBJ whole genome shotgun (WGS) entry which is preliminary data.</text>
</comment>
<evidence type="ECO:0000259" key="1">
    <source>
        <dbReference type="PROSITE" id="PS50943"/>
    </source>
</evidence>
<dbReference type="AlphaFoldDB" id="A0A1E5T8D0"/>
<evidence type="ECO:0000313" key="3">
    <source>
        <dbReference type="Proteomes" id="UP000095713"/>
    </source>
</evidence>
<dbReference type="Pfam" id="PF01381">
    <property type="entry name" value="HTH_3"/>
    <property type="match status" value="1"/>
</dbReference>
<gene>
    <name evidence="2" type="ORF">A8C32_17695</name>
</gene>
<dbReference type="OrthoDB" id="1162829at2"/>
<dbReference type="Proteomes" id="UP000095713">
    <property type="component" value="Unassembled WGS sequence"/>
</dbReference>
<organism evidence="2 3">
    <name type="scientific">Flavivirga aquatica</name>
    <dbReference type="NCBI Taxonomy" id="1849968"/>
    <lineage>
        <taxon>Bacteria</taxon>
        <taxon>Pseudomonadati</taxon>
        <taxon>Bacteroidota</taxon>
        <taxon>Flavobacteriia</taxon>
        <taxon>Flavobacteriales</taxon>
        <taxon>Flavobacteriaceae</taxon>
        <taxon>Flavivirga</taxon>
    </lineage>
</organism>
<dbReference type="PROSITE" id="PS50943">
    <property type="entry name" value="HTH_CROC1"/>
    <property type="match status" value="1"/>
</dbReference>
<dbReference type="GO" id="GO:0003677">
    <property type="term" value="F:DNA binding"/>
    <property type="evidence" value="ECO:0007669"/>
    <property type="project" value="InterPro"/>
</dbReference>
<accession>A0A1E5T8D0</accession>
<keyword evidence="3" id="KW-1185">Reference proteome</keyword>
<dbReference type="InterPro" id="IPR001387">
    <property type="entry name" value="Cro/C1-type_HTH"/>
</dbReference>
<feature type="domain" description="HTH cro/C1-type" evidence="1">
    <location>
        <begin position="7"/>
        <end position="58"/>
    </location>
</feature>
<name>A0A1E5T8D0_9FLAO</name>
<dbReference type="InterPro" id="IPR010982">
    <property type="entry name" value="Lambda_DNA-bd_dom_sf"/>
</dbReference>
<dbReference type="RefSeq" id="WP_069830758.1">
    <property type="nucleotide sequence ID" value="NZ_MDJD01000047.1"/>
</dbReference>
<dbReference type="SMART" id="SM00530">
    <property type="entry name" value="HTH_XRE"/>
    <property type="match status" value="1"/>
</dbReference>
<reference evidence="2 3" key="1">
    <citation type="submission" date="2016-05" db="EMBL/GenBank/DDBJ databases">
        <title>Draft Genome Sequence of Algibacter sp. Strain SK-16 Isolated from the Surface Water of Aburatsubo Inlet.</title>
        <authorList>
            <person name="Wong S.-K."/>
            <person name="Yoshizawa S."/>
            <person name="Nakajima Y."/>
            <person name="Ogura Y."/>
            <person name="Tetsuya H."/>
            <person name="Hamasaki K."/>
        </authorList>
    </citation>
    <scope>NUCLEOTIDE SEQUENCE [LARGE SCALE GENOMIC DNA]</scope>
    <source>
        <strain evidence="2 3">SK-16</strain>
    </source>
</reference>